<gene>
    <name evidence="4" type="ORF">IU514_04705</name>
</gene>
<keyword evidence="5" id="KW-1185">Reference proteome</keyword>
<protein>
    <submittedName>
        <fullName evidence="4">Pyridoxal-phosphate dependent enzyme</fullName>
    </submittedName>
</protein>
<dbReference type="PANTHER" id="PTHR43050">
    <property type="entry name" value="SERINE / THREONINE RACEMASE FAMILY MEMBER"/>
    <property type="match status" value="1"/>
</dbReference>
<comment type="caution">
    <text evidence="4">The sequence shown here is derived from an EMBL/GenBank/DDBJ whole genome shotgun (WGS) entry which is preliminary data.</text>
</comment>
<dbReference type="Gene3D" id="3.40.50.1100">
    <property type="match status" value="2"/>
</dbReference>
<dbReference type="EMBL" id="JADLZT010000002">
    <property type="protein sequence ID" value="MBF6023327.1"/>
    <property type="molecule type" value="Genomic_DNA"/>
</dbReference>
<evidence type="ECO:0000256" key="2">
    <source>
        <dbReference type="ARBA" id="ARBA00022898"/>
    </source>
</evidence>
<evidence type="ECO:0000259" key="3">
    <source>
        <dbReference type="Pfam" id="PF00291"/>
    </source>
</evidence>
<accession>A0ABS0B4H7</accession>
<dbReference type="PANTHER" id="PTHR43050:SF1">
    <property type="entry name" value="SERINE RACEMASE"/>
    <property type="match status" value="1"/>
</dbReference>
<dbReference type="InterPro" id="IPR001926">
    <property type="entry name" value="TrpB-like_PALP"/>
</dbReference>
<dbReference type="SUPFAM" id="SSF53686">
    <property type="entry name" value="Tryptophan synthase beta subunit-like PLP-dependent enzymes"/>
    <property type="match status" value="1"/>
</dbReference>
<dbReference type="RefSeq" id="WP_194930002.1">
    <property type="nucleotide sequence ID" value="NZ_JADLZT010000002.1"/>
</dbReference>
<comment type="cofactor">
    <cofactor evidence="1">
        <name>pyridoxal 5'-phosphate</name>
        <dbReference type="ChEBI" id="CHEBI:597326"/>
    </cofactor>
</comment>
<keyword evidence="2" id="KW-0663">Pyridoxal phosphate</keyword>
<dbReference type="CDD" id="cd01562">
    <property type="entry name" value="Thr-dehyd"/>
    <property type="match status" value="1"/>
</dbReference>
<dbReference type="InterPro" id="IPR036052">
    <property type="entry name" value="TrpB-like_PALP_sf"/>
</dbReference>
<feature type="domain" description="Tryptophan synthase beta chain-like PALP" evidence="3">
    <location>
        <begin position="19"/>
        <end position="305"/>
    </location>
</feature>
<dbReference type="Proteomes" id="UP001429984">
    <property type="component" value="Unassembled WGS sequence"/>
</dbReference>
<organism evidence="4 5">
    <name type="scientific">Lysobacter niastensis</name>
    <dbReference type="NCBI Taxonomy" id="380629"/>
    <lineage>
        <taxon>Bacteria</taxon>
        <taxon>Pseudomonadati</taxon>
        <taxon>Pseudomonadota</taxon>
        <taxon>Gammaproteobacteria</taxon>
        <taxon>Lysobacterales</taxon>
        <taxon>Lysobacteraceae</taxon>
        <taxon>Lysobacter</taxon>
    </lineage>
</organism>
<reference evidence="4 5" key="1">
    <citation type="submission" date="2020-11" db="EMBL/GenBank/DDBJ databases">
        <title>Draft Genome Sequence and Secondary Metabolite Biosynthetic Potential of the Lysobacter niastensis Type strain DSM 18481.</title>
        <authorList>
            <person name="Turrini P."/>
            <person name="Artuso I."/>
            <person name="Tescari M."/>
            <person name="Lugli G.A."/>
            <person name="Frangipani E."/>
            <person name="Ventura M."/>
            <person name="Visca P."/>
        </authorList>
    </citation>
    <scope>NUCLEOTIDE SEQUENCE [LARGE SCALE GENOMIC DNA]</scope>
    <source>
        <strain evidence="4 5">DSM 18481</strain>
    </source>
</reference>
<proteinExistence type="predicted"/>
<evidence type="ECO:0000313" key="5">
    <source>
        <dbReference type="Proteomes" id="UP001429984"/>
    </source>
</evidence>
<name>A0ABS0B4H7_9GAMM</name>
<sequence>MASVLPDFDAVLAAAARIAPHAHVTPVLRSHTLDALAGCELHFKAEQLQRAGAFKFRGACNAVWSLSDEDAARGVVTHSSGNHGAALALAARTRGIACHVVVPEGAVAAKLAAIQAYGATLHHCAPTIAAREAACAQVQRDTGAELVHPYTDARVIAGQGTAALELLSIATLDALVVPVGGGGLASGTAITTSAISPSTRVFLAEPAGAAETAASLERGERVTEFVPDTICDGLRGTLGAPNFTLLRQHRAEALVVDDSATVAAMRLIWQRTKQLVEPSSAVALAAVLAHRERFAGLRVGVVLSGGNVDLDALPDLFARSHA</sequence>
<evidence type="ECO:0000313" key="4">
    <source>
        <dbReference type="EMBL" id="MBF6023327.1"/>
    </source>
</evidence>
<evidence type="ECO:0000256" key="1">
    <source>
        <dbReference type="ARBA" id="ARBA00001933"/>
    </source>
</evidence>
<dbReference type="Pfam" id="PF00291">
    <property type="entry name" value="PALP"/>
    <property type="match status" value="1"/>
</dbReference>